<dbReference type="Pfam" id="PF01243">
    <property type="entry name" value="PNPOx_N"/>
    <property type="match status" value="1"/>
</dbReference>
<feature type="domain" description="Pyridoxamine 5'-phosphate oxidase N-terminal" evidence="1">
    <location>
        <begin position="10"/>
        <end position="131"/>
    </location>
</feature>
<dbReference type="PANTHER" id="PTHR39336">
    <property type="entry name" value="PYRIDOXAMINE PHOSPHATE OXIDASE FAMILY PROTEIN (AFU_ORTHOLOGUE AFUA_6G11440)"/>
    <property type="match status" value="1"/>
</dbReference>
<protein>
    <recommendedName>
        <fullName evidence="1">Pyridoxamine 5'-phosphate oxidase N-terminal domain-containing protein</fullName>
    </recommendedName>
</protein>
<evidence type="ECO:0000259" key="1">
    <source>
        <dbReference type="Pfam" id="PF01243"/>
    </source>
</evidence>
<proteinExistence type="predicted"/>
<dbReference type="RefSeq" id="WP_307396925.1">
    <property type="nucleotide sequence ID" value="NZ_BAAADK010000006.1"/>
</dbReference>
<reference evidence="2 3" key="1">
    <citation type="submission" date="2023-07" db="EMBL/GenBank/DDBJ databases">
        <title>Genomic Encyclopedia of Type Strains, Phase IV (KMG-IV): sequencing the most valuable type-strain genomes for metagenomic binning, comparative biology and taxonomic classification.</title>
        <authorList>
            <person name="Goeker M."/>
        </authorList>
    </citation>
    <scope>NUCLEOTIDE SEQUENCE [LARGE SCALE GENOMIC DNA]</scope>
    <source>
        <strain evidence="2 3">DSM 12751</strain>
    </source>
</reference>
<dbReference type="InterPro" id="IPR011576">
    <property type="entry name" value="Pyridox_Oxase_N"/>
</dbReference>
<name>A0ABT9W3C9_9BACI</name>
<dbReference type="Proteomes" id="UP001235840">
    <property type="component" value="Unassembled WGS sequence"/>
</dbReference>
<dbReference type="EMBL" id="JAUSTY010000019">
    <property type="protein sequence ID" value="MDQ0167756.1"/>
    <property type="molecule type" value="Genomic_DNA"/>
</dbReference>
<dbReference type="PANTHER" id="PTHR39336:SF1">
    <property type="entry name" value="PYRIDOXAMINE PHOSPHATE OXIDASE FAMILY PROTEIN (AFU_ORTHOLOGUE AFUA_6G11440)"/>
    <property type="match status" value="1"/>
</dbReference>
<keyword evidence="3" id="KW-1185">Reference proteome</keyword>
<evidence type="ECO:0000313" key="3">
    <source>
        <dbReference type="Proteomes" id="UP001235840"/>
    </source>
</evidence>
<sequence length="184" mass="20777">MAKQFSEILPEHKSFIERQHLFFVASAPMLANGHVNISPKGYDSFKLLSSTEAAYLDLTGSGNETSAHITENGRITLMFISFDQKPLILRLYGKGEVILPDTERWDEYVAQFDPLPGARQIIYTKIHLVQTSCGFGIPYYTYEGDRDTLHKFALNKGQDGLEEYRQLKNSTTLDGLQTPLGKLQ</sequence>
<dbReference type="InterPro" id="IPR012349">
    <property type="entry name" value="Split_barrel_FMN-bd"/>
</dbReference>
<accession>A0ABT9W3C9</accession>
<gene>
    <name evidence="2" type="ORF">J2S11_003683</name>
</gene>
<dbReference type="SUPFAM" id="SSF50475">
    <property type="entry name" value="FMN-binding split barrel"/>
    <property type="match status" value="1"/>
</dbReference>
<evidence type="ECO:0000313" key="2">
    <source>
        <dbReference type="EMBL" id="MDQ0167756.1"/>
    </source>
</evidence>
<comment type="caution">
    <text evidence="2">The sequence shown here is derived from an EMBL/GenBank/DDBJ whole genome shotgun (WGS) entry which is preliminary data.</text>
</comment>
<dbReference type="Gene3D" id="2.30.110.10">
    <property type="entry name" value="Electron Transport, Fmn-binding Protein, Chain A"/>
    <property type="match status" value="1"/>
</dbReference>
<organism evidence="2 3">
    <name type="scientific">Caldalkalibacillus horti</name>
    <dbReference type="NCBI Taxonomy" id="77523"/>
    <lineage>
        <taxon>Bacteria</taxon>
        <taxon>Bacillati</taxon>
        <taxon>Bacillota</taxon>
        <taxon>Bacilli</taxon>
        <taxon>Bacillales</taxon>
        <taxon>Bacillaceae</taxon>
        <taxon>Caldalkalibacillus</taxon>
    </lineage>
</organism>